<dbReference type="EMBL" id="CAJNOE010000348">
    <property type="protein sequence ID" value="CAF1164806.1"/>
    <property type="molecule type" value="Genomic_DNA"/>
</dbReference>
<sequence length="202" mass="22921">MNIEQKQELVHFRRRKFNRQRNKLLKSKLNGNDWNLLQALRRVLERFDEATKVNDKRRSKSTPVPDTAGASSNTSTDSNGKSTISSLPIPSKGALVINNFLNKCGVTSSKTLDGSKKSLTIAQELAKLSSIPKDDYEFDFFWQEYSKTLPKLANFVRKYLSISSSSVPSESAFSVSNYVLRKNRLALSSKNVKYTMFLKDKL</sequence>
<evidence type="ECO:0000259" key="2">
    <source>
        <dbReference type="Pfam" id="PF05699"/>
    </source>
</evidence>
<protein>
    <recommendedName>
        <fullName evidence="2">HAT C-terminal dimerisation domain-containing protein</fullName>
    </recommendedName>
</protein>
<evidence type="ECO:0000313" key="3">
    <source>
        <dbReference type="EMBL" id="CAF1056462.1"/>
    </source>
</evidence>
<accession>A0A814TTZ8</accession>
<dbReference type="AlphaFoldDB" id="A0A814TTZ8"/>
<dbReference type="InterPro" id="IPR012337">
    <property type="entry name" value="RNaseH-like_sf"/>
</dbReference>
<dbReference type="EMBL" id="CAJOAZ010001588">
    <property type="protein sequence ID" value="CAF3833096.1"/>
    <property type="molecule type" value="Genomic_DNA"/>
</dbReference>
<evidence type="ECO:0000313" key="6">
    <source>
        <dbReference type="EMBL" id="CAF3833096.1"/>
    </source>
</evidence>
<dbReference type="PANTHER" id="PTHR47611">
    <property type="entry name" value="HAT DIMERISATION DOMAIN, C-TERMINAL"/>
    <property type="match status" value="1"/>
</dbReference>
<feature type="domain" description="HAT C-terminal dimerisation" evidence="2">
    <location>
        <begin position="141"/>
        <end position="202"/>
    </location>
</feature>
<comment type="caution">
    <text evidence="4">The sequence shown here is derived from an EMBL/GenBank/DDBJ whole genome shotgun (WGS) entry which is preliminary data.</text>
</comment>
<dbReference type="Proteomes" id="UP000663868">
    <property type="component" value="Unassembled WGS sequence"/>
</dbReference>
<dbReference type="Proteomes" id="UP000663860">
    <property type="component" value="Unassembled WGS sequence"/>
</dbReference>
<dbReference type="EMBL" id="CAJNOG010000189">
    <property type="protein sequence ID" value="CAF1056462.1"/>
    <property type="molecule type" value="Genomic_DNA"/>
</dbReference>
<feature type="compositionally biased region" description="Polar residues" evidence="1">
    <location>
        <begin position="61"/>
        <end position="84"/>
    </location>
</feature>
<dbReference type="GO" id="GO:0046983">
    <property type="term" value="F:protein dimerization activity"/>
    <property type="evidence" value="ECO:0007669"/>
    <property type="project" value="InterPro"/>
</dbReference>
<feature type="region of interest" description="Disordered" evidence="1">
    <location>
        <begin position="52"/>
        <end position="84"/>
    </location>
</feature>
<name>A0A814TTZ8_9BILA</name>
<dbReference type="Proteomes" id="UP000663845">
    <property type="component" value="Unassembled WGS sequence"/>
</dbReference>
<dbReference type="EMBL" id="CAJOBB010000852">
    <property type="protein sequence ID" value="CAF3764822.1"/>
    <property type="molecule type" value="Genomic_DNA"/>
</dbReference>
<proteinExistence type="predicted"/>
<dbReference type="Pfam" id="PF05699">
    <property type="entry name" value="Dimer_Tnp_hAT"/>
    <property type="match status" value="1"/>
</dbReference>
<evidence type="ECO:0000313" key="7">
    <source>
        <dbReference type="Proteomes" id="UP000663860"/>
    </source>
</evidence>
<evidence type="ECO:0000256" key="1">
    <source>
        <dbReference type="SAM" id="MobiDB-lite"/>
    </source>
</evidence>
<organism evidence="4 7">
    <name type="scientific">Adineta steineri</name>
    <dbReference type="NCBI Taxonomy" id="433720"/>
    <lineage>
        <taxon>Eukaryota</taxon>
        <taxon>Metazoa</taxon>
        <taxon>Spiralia</taxon>
        <taxon>Gnathifera</taxon>
        <taxon>Rotifera</taxon>
        <taxon>Eurotatoria</taxon>
        <taxon>Bdelloidea</taxon>
        <taxon>Adinetida</taxon>
        <taxon>Adinetidae</taxon>
        <taxon>Adineta</taxon>
    </lineage>
</organism>
<dbReference type="SUPFAM" id="SSF53098">
    <property type="entry name" value="Ribonuclease H-like"/>
    <property type="match status" value="1"/>
</dbReference>
<dbReference type="InterPro" id="IPR008906">
    <property type="entry name" value="HATC_C_dom"/>
</dbReference>
<evidence type="ECO:0000313" key="4">
    <source>
        <dbReference type="EMBL" id="CAF1164806.1"/>
    </source>
</evidence>
<gene>
    <name evidence="4" type="ORF">IZO911_LOCUS26540</name>
    <name evidence="3" type="ORF">JYZ213_LOCUS18974</name>
    <name evidence="5" type="ORF">KXQ929_LOCUS15017</name>
    <name evidence="6" type="ORF">OXD698_LOCUS20187</name>
</gene>
<evidence type="ECO:0000313" key="5">
    <source>
        <dbReference type="EMBL" id="CAF3764822.1"/>
    </source>
</evidence>
<reference evidence="4" key="1">
    <citation type="submission" date="2021-02" db="EMBL/GenBank/DDBJ databases">
        <authorList>
            <person name="Nowell W R."/>
        </authorList>
    </citation>
    <scope>NUCLEOTIDE SEQUENCE</scope>
</reference>
<dbReference type="Proteomes" id="UP000663844">
    <property type="component" value="Unassembled WGS sequence"/>
</dbReference>
<dbReference type="PANTHER" id="PTHR47611:SF1">
    <property type="entry name" value="CCHC-TYPE DOMAIN-CONTAINING PROTEIN"/>
    <property type="match status" value="1"/>
</dbReference>